<dbReference type="Proteomes" id="UP000632339">
    <property type="component" value="Unassembled WGS sequence"/>
</dbReference>
<dbReference type="InterPro" id="IPR050107">
    <property type="entry name" value="ABC_carbohydrate_import_ATPase"/>
</dbReference>
<feature type="domain" description="ABC transporter" evidence="9">
    <location>
        <begin position="8"/>
        <end position="244"/>
    </location>
</feature>
<evidence type="ECO:0000313" key="11">
    <source>
        <dbReference type="Proteomes" id="UP000632339"/>
    </source>
</evidence>
<feature type="domain" description="ABC transporter" evidence="9">
    <location>
        <begin position="261"/>
        <end position="505"/>
    </location>
</feature>
<dbReference type="GO" id="GO:0005524">
    <property type="term" value="F:ATP binding"/>
    <property type="evidence" value="ECO:0007669"/>
    <property type="project" value="UniProtKB-KW"/>
</dbReference>
<dbReference type="PANTHER" id="PTHR43790">
    <property type="entry name" value="CARBOHYDRATE TRANSPORT ATP-BINDING PROTEIN MG119-RELATED"/>
    <property type="match status" value="1"/>
</dbReference>
<dbReference type="RefSeq" id="WP_019941058.1">
    <property type="nucleotide sequence ID" value="NZ_BMLI01000002.1"/>
</dbReference>
<evidence type="ECO:0000259" key="9">
    <source>
        <dbReference type="PROSITE" id="PS50893"/>
    </source>
</evidence>
<proteinExistence type="predicted"/>
<dbReference type="InterPro" id="IPR027417">
    <property type="entry name" value="P-loop_NTPase"/>
</dbReference>
<keyword evidence="11" id="KW-1185">Reference proteome</keyword>
<dbReference type="CDD" id="cd03216">
    <property type="entry name" value="ABC_Carb_Monos_I"/>
    <property type="match status" value="1"/>
</dbReference>
<name>A0ABQ2ICI3_9BACT</name>
<evidence type="ECO:0000256" key="1">
    <source>
        <dbReference type="ARBA" id="ARBA00022448"/>
    </source>
</evidence>
<dbReference type="SUPFAM" id="SSF52540">
    <property type="entry name" value="P-loop containing nucleoside triphosphate hydrolases"/>
    <property type="match status" value="2"/>
</dbReference>
<keyword evidence="3" id="KW-0762">Sugar transport</keyword>
<evidence type="ECO:0000256" key="2">
    <source>
        <dbReference type="ARBA" id="ARBA00022475"/>
    </source>
</evidence>
<dbReference type="EMBL" id="BMLI01000002">
    <property type="protein sequence ID" value="GGN04552.1"/>
    <property type="molecule type" value="Genomic_DNA"/>
</dbReference>
<evidence type="ECO:0000256" key="8">
    <source>
        <dbReference type="ARBA" id="ARBA00023136"/>
    </source>
</evidence>
<dbReference type="InterPro" id="IPR017871">
    <property type="entry name" value="ABC_transporter-like_CS"/>
</dbReference>
<dbReference type="SMART" id="SM00382">
    <property type="entry name" value="AAA"/>
    <property type="match status" value="2"/>
</dbReference>
<organism evidence="10 11">
    <name type="scientific">Dyadobacter beijingensis</name>
    <dbReference type="NCBI Taxonomy" id="365489"/>
    <lineage>
        <taxon>Bacteria</taxon>
        <taxon>Pseudomonadati</taxon>
        <taxon>Bacteroidota</taxon>
        <taxon>Cytophagia</taxon>
        <taxon>Cytophagales</taxon>
        <taxon>Spirosomataceae</taxon>
        <taxon>Dyadobacter</taxon>
    </lineage>
</organism>
<accession>A0ABQ2ICI3</accession>
<dbReference type="InterPro" id="IPR003593">
    <property type="entry name" value="AAA+_ATPase"/>
</dbReference>
<dbReference type="Gene3D" id="3.40.50.300">
    <property type="entry name" value="P-loop containing nucleotide triphosphate hydrolases"/>
    <property type="match status" value="2"/>
</dbReference>
<keyword evidence="2" id="KW-1003">Cell membrane</keyword>
<dbReference type="Pfam" id="PF00005">
    <property type="entry name" value="ABC_tran"/>
    <property type="match status" value="2"/>
</dbReference>
<reference evidence="11" key="1">
    <citation type="journal article" date="2019" name="Int. J. Syst. Evol. Microbiol.">
        <title>The Global Catalogue of Microorganisms (GCM) 10K type strain sequencing project: providing services to taxonomists for standard genome sequencing and annotation.</title>
        <authorList>
            <consortium name="The Broad Institute Genomics Platform"/>
            <consortium name="The Broad Institute Genome Sequencing Center for Infectious Disease"/>
            <person name="Wu L."/>
            <person name="Ma J."/>
        </authorList>
    </citation>
    <scope>NUCLEOTIDE SEQUENCE [LARGE SCALE GENOMIC DNA]</scope>
    <source>
        <strain evidence="11">CGMCC 1.6375</strain>
    </source>
</reference>
<evidence type="ECO:0000256" key="3">
    <source>
        <dbReference type="ARBA" id="ARBA00022597"/>
    </source>
</evidence>
<keyword evidence="5" id="KW-0547">Nucleotide-binding</keyword>
<evidence type="ECO:0000256" key="7">
    <source>
        <dbReference type="ARBA" id="ARBA00022967"/>
    </source>
</evidence>
<comment type="caution">
    <text evidence="10">The sequence shown here is derived from an EMBL/GenBank/DDBJ whole genome shotgun (WGS) entry which is preliminary data.</text>
</comment>
<dbReference type="PROSITE" id="PS50893">
    <property type="entry name" value="ABC_TRANSPORTER_2"/>
    <property type="match status" value="2"/>
</dbReference>
<dbReference type="InterPro" id="IPR003439">
    <property type="entry name" value="ABC_transporter-like_ATP-bd"/>
</dbReference>
<keyword evidence="7" id="KW-1278">Translocase</keyword>
<keyword evidence="1" id="KW-0813">Transport</keyword>
<sequence>MTDTATLLEVKGITKRFPGVIALDNVSLSIEAGKVTALIGENGAGKSTLMKILSGVYPDFEGEIHYKGEPVRFTGPKDAQQQGVVIIHQELNLIPYLTITENIFLGRELVTQYGTMDKGRMRKKTQELLDRLKLKVNPDAQVFKLKVGQQQIVEIAKALLTDAELIIMDEPTSAITGSEVEVLFDIITDLKALNKAIVYVSHKLDELFRIADNYVVLRDGKSIESGEMAGMTHDQLISKMVGRKIDVMRKTADRAVAEPLLEVKNLTLKSRLKAGNVLDHISFEVGKGEIVGLFGLMGAGRTELLESIFGLHPAHSSGKVSIDGQPVCCDSPSRAIAAGLALVPEDRKKDGLVLGLDVKNNISLTTLEEIENLGTLSDAKECHLADHYISELRIKTPSKDQKAKNLSGGNQQKIVLAKWLATRPKVLLLDEPTRGIDINAKTEIYKLIIRLANEGLGILVVSSELPEILAISDRILVMAEGRLTGEFSASEATEDGILKAAIGVSPATDGGQRSAISGQTL</sequence>
<evidence type="ECO:0000256" key="6">
    <source>
        <dbReference type="ARBA" id="ARBA00022840"/>
    </source>
</evidence>
<dbReference type="PANTHER" id="PTHR43790:SF3">
    <property type="entry name" value="D-ALLOSE IMPORT ATP-BINDING PROTEIN ALSA-RELATED"/>
    <property type="match status" value="1"/>
</dbReference>
<protein>
    <submittedName>
        <fullName evidence="10">Ribose import ATP-binding protein RbsA</fullName>
    </submittedName>
</protein>
<dbReference type="PROSITE" id="PS00211">
    <property type="entry name" value="ABC_TRANSPORTER_1"/>
    <property type="match status" value="1"/>
</dbReference>
<dbReference type="CDD" id="cd03215">
    <property type="entry name" value="ABC_Carb_Monos_II"/>
    <property type="match status" value="1"/>
</dbReference>
<keyword evidence="4" id="KW-0677">Repeat</keyword>
<evidence type="ECO:0000313" key="10">
    <source>
        <dbReference type="EMBL" id="GGN04552.1"/>
    </source>
</evidence>
<evidence type="ECO:0000256" key="4">
    <source>
        <dbReference type="ARBA" id="ARBA00022737"/>
    </source>
</evidence>
<keyword evidence="8" id="KW-0472">Membrane</keyword>
<keyword evidence="6 10" id="KW-0067">ATP-binding</keyword>
<evidence type="ECO:0000256" key="5">
    <source>
        <dbReference type="ARBA" id="ARBA00022741"/>
    </source>
</evidence>
<gene>
    <name evidence="10" type="primary">rbsA</name>
    <name evidence="10" type="ORF">GCM10010967_44410</name>
</gene>